<gene>
    <name evidence="2" type="ORF">AUJ40_02745</name>
</gene>
<evidence type="ECO:0000259" key="1">
    <source>
        <dbReference type="SMART" id="SM00966"/>
    </source>
</evidence>
<dbReference type="InterPro" id="IPR007159">
    <property type="entry name" value="SpoVT-AbrB_dom"/>
</dbReference>
<reference evidence="2 3" key="1">
    <citation type="journal article" date="2016" name="Environ. Microbiol.">
        <title>Genomic resolution of a cold subsurface aquifer community provides metabolic insights for novel microbes adapted to high CO concentrations.</title>
        <authorList>
            <person name="Probst A.J."/>
            <person name="Castelle C.J."/>
            <person name="Singh A."/>
            <person name="Brown C.T."/>
            <person name="Anantharaman K."/>
            <person name="Sharon I."/>
            <person name="Hug L.A."/>
            <person name="Burstein D."/>
            <person name="Emerson J.B."/>
            <person name="Thomas B.C."/>
            <person name="Banfield J.F."/>
        </authorList>
    </citation>
    <scope>NUCLEOTIDE SEQUENCE [LARGE SCALE GENOMIC DNA]</scope>
    <source>
        <strain evidence="2">CG1_02_42_45</strain>
    </source>
</reference>
<name>A0A1J4RQ19_9BACT</name>
<dbReference type="Gene3D" id="2.10.260.10">
    <property type="match status" value="1"/>
</dbReference>
<proteinExistence type="predicted"/>
<dbReference type="AlphaFoldDB" id="A0A1J4RQ19"/>
<feature type="domain" description="SpoVT-AbrB" evidence="1">
    <location>
        <begin position="13"/>
        <end position="58"/>
    </location>
</feature>
<sequence>MPKTNLKTDEQWLKILGKGMITIPKKWRSQLNINIGNLVRARKNGDLLIIEPPDKPAPYRVYSQKELESFIASDQPKSKKNKNA</sequence>
<evidence type="ECO:0000313" key="2">
    <source>
        <dbReference type="EMBL" id="OIN88983.1"/>
    </source>
</evidence>
<dbReference type="InterPro" id="IPR037914">
    <property type="entry name" value="SpoVT-AbrB_sf"/>
</dbReference>
<dbReference type="SUPFAM" id="SSF89447">
    <property type="entry name" value="AbrB/MazE/MraZ-like"/>
    <property type="match status" value="1"/>
</dbReference>
<comment type="caution">
    <text evidence="2">The sequence shown here is derived from an EMBL/GenBank/DDBJ whole genome shotgun (WGS) entry which is preliminary data.</text>
</comment>
<accession>A0A1J4RQ19</accession>
<organism evidence="2 3">
    <name type="scientific">Candidatus Berkelbacteria bacterium CG1_02_42_45</name>
    <dbReference type="NCBI Taxonomy" id="1805036"/>
    <lineage>
        <taxon>Bacteria</taxon>
        <taxon>Candidatus Berkelbacteria</taxon>
    </lineage>
</organism>
<dbReference type="SMART" id="SM00966">
    <property type="entry name" value="SpoVT_AbrB"/>
    <property type="match status" value="1"/>
</dbReference>
<evidence type="ECO:0000313" key="3">
    <source>
        <dbReference type="Proteomes" id="UP000182753"/>
    </source>
</evidence>
<dbReference type="Pfam" id="PF04014">
    <property type="entry name" value="MazE_antitoxin"/>
    <property type="match status" value="1"/>
</dbReference>
<dbReference type="EMBL" id="MNUJ01000054">
    <property type="protein sequence ID" value="OIN88983.1"/>
    <property type="molecule type" value="Genomic_DNA"/>
</dbReference>
<dbReference type="GO" id="GO:0003677">
    <property type="term" value="F:DNA binding"/>
    <property type="evidence" value="ECO:0007669"/>
    <property type="project" value="InterPro"/>
</dbReference>
<dbReference type="Proteomes" id="UP000182753">
    <property type="component" value="Unassembled WGS sequence"/>
</dbReference>
<protein>
    <recommendedName>
        <fullName evidence="1">SpoVT-AbrB domain-containing protein</fullName>
    </recommendedName>
</protein>